<evidence type="ECO:0000313" key="11">
    <source>
        <dbReference type="Proteomes" id="UP000032675"/>
    </source>
</evidence>
<evidence type="ECO:0000256" key="8">
    <source>
        <dbReference type="PIRSR" id="PIRSR609451-50"/>
    </source>
</evidence>
<evidence type="ECO:0000256" key="3">
    <source>
        <dbReference type="ARBA" id="ARBA00022448"/>
    </source>
</evidence>
<dbReference type="RefSeq" id="WP_239648500.1">
    <property type="nucleotide sequence ID" value="NZ_BANI01000290.1"/>
</dbReference>
<dbReference type="AlphaFoldDB" id="A0A0D6Q5C4"/>
<keyword evidence="8" id="KW-1015">Disulfide bond</keyword>
<proteinExistence type="inferred from homology"/>
<evidence type="ECO:0000256" key="1">
    <source>
        <dbReference type="ARBA" id="ARBA00004418"/>
    </source>
</evidence>
<dbReference type="GO" id="GO:0042597">
    <property type="term" value="C:periplasmic space"/>
    <property type="evidence" value="ECO:0007669"/>
    <property type="project" value="UniProtKB-SubCell"/>
</dbReference>
<dbReference type="Pfam" id="PF06433">
    <property type="entry name" value="Me-amine-dh_H"/>
    <property type="match status" value="1"/>
</dbReference>
<feature type="chain" id="PRO_5002310695" evidence="9">
    <location>
        <begin position="26"/>
        <end position="385"/>
    </location>
</feature>
<evidence type="ECO:0000256" key="9">
    <source>
        <dbReference type="SAM" id="SignalP"/>
    </source>
</evidence>
<evidence type="ECO:0000313" key="10">
    <source>
        <dbReference type="EMBL" id="GAN97956.1"/>
    </source>
</evidence>
<keyword evidence="3" id="KW-0813">Transport</keyword>
<evidence type="ECO:0000256" key="6">
    <source>
        <dbReference type="ARBA" id="ARBA00022982"/>
    </source>
</evidence>
<comment type="caution">
    <text evidence="10">The sequence shown here is derived from an EMBL/GenBank/DDBJ whole genome shotgun (WGS) entry which is preliminary data.</text>
</comment>
<dbReference type="InterPro" id="IPR009451">
    <property type="entry name" value="Metamine_DH_Hvc"/>
</dbReference>
<name>A0A0D6Q5C4_KOMEU</name>
<evidence type="ECO:0000256" key="2">
    <source>
        <dbReference type="ARBA" id="ARBA00010548"/>
    </source>
</evidence>
<evidence type="ECO:0000256" key="7">
    <source>
        <dbReference type="ARBA" id="ARBA00023002"/>
    </source>
</evidence>
<dbReference type="PANTHER" id="PTHR47197">
    <property type="entry name" value="PROTEIN NIRF"/>
    <property type="match status" value="1"/>
</dbReference>
<comment type="subcellular location">
    <subcellularLocation>
        <location evidence="1">Periplasm</location>
    </subcellularLocation>
</comment>
<comment type="similarity">
    <text evidence="2">Belongs to the aromatic amine dehydrogenase heavy chain family.</text>
</comment>
<keyword evidence="5" id="KW-0574">Periplasm</keyword>
<dbReference type="GO" id="GO:0030058">
    <property type="term" value="F:aliphatic amine dehydrogenase activity"/>
    <property type="evidence" value="ECO:0007669"/>
    <property type="project" value="InterPro"/>
</dbReference>
<dbReference type="PANTHER" id="PTHR47197:SF3">
    <property type="entry name" value="DIHYDRO-HEME D1 DEHYDROGENASE"/>
    <property type="match status" value="1"/>
</dbReference>
<dbReference type="InterPro" id="IPR011044">
    <property type="entry name" value="Quino_amine_DH_bsu"/>
</dbReference>
<keyword evidence="6" id="KW-0249">Electron transport</keyword>
<evidence type="ECO:0000256" key="4">
    <source>
        <dbReference type="ARBA" id="ARBA00022729"/>
    </source>
</evidence>
<dbReference type="Gene3D" id="2.130.10.10">
    <property type="entry name" value="YVTN repeat-like/Quinoprotein amine dehydrogenase"/>
    <property type="match status" value="1"/>
</dbReference>
<dbReference type="InterPro" id="IPR015943">
    <property type="entry name" value="WD40/YVTN_repeat-like_dom_sf"/>
</dbReference>
<dbReference type="InterPro" id="IPR051200">
    <property type="entry name" value="Host-pathogen_enzymatic-act"/>
</dbReference>
<dbReference type="EMBL" id="BANI01000290">
    <property type="protein sequence ID" value="GAN97956.1"/>
    <property type="molecule type" value="Genomic_DNA"/>
</dbReference>
<feature type="signal peptide" evidence="9">
    <location>
        <begin position="1"/>
        <end position="25"/>
    </location>
</feature>
<gene>
    <name evidence="10" type="ORF">Geu3261_0345_010</name>
</gene>
<sequence>MTGWFRRVSAMIASVVVSSPGLARAADPAPVLQAEQSDVAQLPAMGAHWVLPYTKTTAITLYDGDNGHVLGTLPATPLANTVITPDRRSIYITETSWSLVDHGDRHDMLQQFDARTLERVRELALPPRALVGRKQQNFDVDANGKFGFIFDLSPASAVTVVDLSAFRVVRTVDIPGCALVFPWQGGGFSSLCGDGSLTNVAVGSDGKATVTHSKPFFSADGDPVYEQSLAERAKGDAYFITYSGKVMKAHLGPQPVIETAWSIQQAAGQPVAGTGVQELAWRPGGTQPFAMSYYNHHLFALMHMGTYWTHKTAGTEVWELDTQAHRLVRRIDLPAPAKAVAVSQDQKPLLYANGENGNLMVIDLQNGKTLRNTHIDAGAMTLTPP</sequence>
<organism evidence="10 11">
    <name type="scientific">Komagataeibacter europaeus NBRC 3261</name>
    <dbReference type="NCBI Taxonomy" id="1234669"/>
    <lineage>
        <taxon>Bacteria</taxon>
        <taxon>Pseudomonadati</taxon>
        <taxon>Pseudomonadota</taxon>
        <taxon>Alphaproteobacteria</taxon>
        <taxon>Acetobacterales</taxon>
        <taxon>Acetobacteraceae</taxon>
        <taxon>Komagataeibacter</taxon>
    </lineage>
</organism>
<accession>A0A0D6Q5C4</accession>
<dbReference type="Proteomes" id="UP000032675">
    <property type="component" value="Unassembled WGS sequence"/>
</dbReference>
<keyword evidence="7" id="KW-0560">Oxidoreductase</keyword>
<evidence type="ECO:0000256" key="5">
    <source>
        <dbReference type="ARBA" id="ARBA00022764"/>
    </source>
</evidence>
<feature type="disulfide bond" evidence="8">
    <location>
        <begin position="177"/>
        <end position="192"/>
    </location>
</feature>
<keyword evidence="4 9" id="KW-0732">Signal</keyword>
<dbReference type="SUPFAM" id="SSF50969">
    <property type="entry name" value="YVTN repeat-like/Quinoprotein amine dehydrogenase"/>
    <property type="match status" value="1"/>
</dbReference>
<reference evidence="10 11" key="1">
    <citation type="submission" date="2012-11" db="EMBL/GenBank/DDBJ databases">
        <title>Whole genome sequence of Gluconacetobacter europaeus NBRC3261.</title>
        <authorList>
            <person name="Azuma Y."/>
            <person name="Higashiura N."/>
            <person name="Hirakawa H."/>
            <person name="Matsushita K."/>
        </authorList>
    </citation>
    <scope>NUCLEOTIDE SEQUENCE [LARGE SCALE GENOMIC DNA]</scope>
    <source>
        <strain evidence="10 11">NBRC 3261</strain>
    </source>
</reference>
<protein>
    <submittedName>
        <fullName evidence="10">Methylamine dehydrogenase heavy chain/amine dehydrogenase</fullName>
    </submittedName>
</protein>